<evidence type="ECO:0000256" key="1">
    <source>
        <dbReference type="ARBA" id="ARBA00005380"/>
    </source>
</evidence>
<dbReference type="EMBL" id="JAMDNP010000016">
    <property type="protein sequence ID" value="MCY9760744.1"/>
    <property type="molecule type" value="Genomic_DNA"/>
</dbReference>
<evidence type="ECO:0000256" key="6">
    <source>
        <dbReference type="PIRNR" id="PIRNR000535"/>
    </source>
</evidence>
<keyword evidence="2 6" id="KW-0808">Transferase</keyword>
<dbReference type="GO" id="GO:0008662">
    <property type="term" value="F:1-phosphofructokinase activity"/>
    <property type="evidence" value="ECO:0007669"/>
    <property type="project" value="UniProtKB-EC"/>
</dbReference>
<dbReference type="NCBIfam" id="TIGR03828">
    <property type="entry name" value="pfkB"/>
    <property type="match status" value="1"/>
</dbReference>
<evidence type="ECO:0000313" key="8">
    <source>
        <dbReference type="EMBL" id="MCY9760744.1"/>
    </source>
</evidence>
<reference evidence="8 9" key="1">
    <citation type="submission" date="2022-05" db="EMBL/GenBank/DDBJ databases">
        <title>Genome Sequencing of Bee-Associated Microbes.</title>
        <authorList>
            <person name="Dunlap C."/>
        </authorList>
    </citation>
    <scope>NUCLEOTIDE SEQUENCE [LARGE SCALE GENOMIC DNA]</scope>
    <source>
        <strain evidence="8 9">NRRL B-04010</strain>
    </source>
</reference>
<dbReference type="Proteomes" id="UP001527181">
    <property type="component" value="Unassembled WGS sequence"/>
</dbReference>
<dbReference type="InterPro" id="IPR029056">
    <property type="entry name" value="Ribokinase-like"/>
</dbReference>
<comment type="similarity">
    <text evidence="6">Belongs to the carbohydrate kinase PfkB family. LacC subfamily.</text>
</comment>
<dbReference type="Pfam" id="PF00294">
    <property type="entry name" value="PfkB"/>
    <property type="match status" value="1"/>
</dbReference>
<keyword evidence="3 6" id="KW-0547">Nucleotide-binding</keyword>
<comment type="catalytic activity">
    <reaction evidence="6">
        <text>D-tagatofuranose 6-phosphate + ATP = D-tagatofuranose 1,6-bisphosphate + ADP + H(+)</text>
        <dbReference type="Rhea" id="RHEA:12420"/>
        <dbReference type="ChEBI" id="CHEBI:15378"/>
        <dbReference type="ChEBI" id="CHEBI:30616"/>
        <dbReference type="ChEBI" id="CHEBI:58694"/>
        <dbReference type="ChEBI" id="CHEBI:58695"/>
        <dbReference type="ChEBI" id="CHEBI:456216"/>
        <dbReference type="EC" id="2.7.1.144"/>
    </reaction>
</comment>
<dbReference type="EC" id="2.7.1.144" evidence="6"/>
<sequence length="313" mass="32648">MITTVTLNAAIDKTYYIPGFNSNALYRVDQTLATAGGKGINVARVIHALGEMVTATGFVAGYNGMAITDMLREEGIGTDFISVPGESRLCLNIIDPTGGTQTELLEAGPSITPESIDAMKAKIEELAAKSSHVVFSGSLPKGCGTNLYAELIDIARGQGAIPVLDTSGDALIAGIQSRPYLIKPNEHEVTKLTGGLADSEDEIVRAVQQLMQNGVDNVIVSLGERGALAGCEEQLYGVSIPRVEAVNAVGSGDSMVAGLVVADRRGLSPEEKLKLGAACGTANALMPSAGMVRMADVESLLREIQVTPLSSFL</sequence>
<dbReference type="CDD" id="cd01164">
    <property type="entry name" value="FruK_PfkB_like"/>
    <property type="match status" value="1"/>
</dbReference>
<name>A0ABT4GVN3_PAEAL</name>
<protein>
    <recommendedName>
        <fullName evidence="6">Tagatose-6-phosphate kinase</fullName>
        <ecNumber evidence="6">2.7.1.144</ecNumber>
    </recommendedName>
</protein>
<keyword evidence="5 6" id="KW-0067">ATP-binding</keyword>
<dbReference type="PANTHER" id="PTHR46566:SF2">
    <property type="entry name" value="ATP-DEPENDENT 6-PHOSPHOFRUCTOKINASE ISOZYME 2"/>
    <property type="match status" value="1"/>
</dbReference>
<comment type="pathway">
    <text evidence="6">Carbohydrate metabolism; D-tagatose 6-phosphate degradation; D-glyceraldehyde 3-phosphate and glycerone phosphate from D-tagatose 6-phosphate: step 1/2.</text>
</comment>
<organism evidence="8 9">
    <name type="scientific">Paenibacillus alvei</name>
    <name type="common">Bacillus alvei</name>
    <dbReference type="NCBI Taxonomy" id="44250"/>
    <lineage>
        <taxon>Bacteria</taxon>
        <taxon>Bacillati</taxon>
        <taxon>Bacillota</taxon>
        <taxon>Bacilli</taxon>
        <taxon>Bacillales</taxon>
        <taxon>Paenibacillaceae</taxon>
        <taxon>Paenibacillus</taxon>
    </lineage>
</organism>
<evidence type="ECO:0000256" key="2">
    <source>
        <dbReference type="ARBA" id="ARBA00022679"/>
    </source>
</evidence>
<evidence type="ECO:0000256" key="4">
    <source>
        <dbReference type="ARBA" id="ARBA00022777"/>
    </source>
</evidence>
<dbReference type="InterPro" id="IPR022463">
    <property type="entry name" value="1-PFruKinase"/>
</dbReference>
<evidence type="ECO:0000256" key="3">
    <source>
        <dbReference type="ARBA" id="ARBA00022741"/>
    </source>
</evidence>
<gene>
    <name evidence="8" type="primary">pfkB</name>
    <name evidence="8" type="ORF">M5X12_09165</name>
</gene>
<evidence type="ECO:0000259" key="7">
    <source>
        <dbReference type="Pfam" id="PF00294"/>
    </source>
</evidence>
<keyword evidence="6" id="KW-0423">Lactose metabolism</keyword>
<evidence type="ECO:0000256" key="5">
    <source>
        <dbReference type="ARBA" id="ARBA00022840"/>
    </source>
</evidence>
<feature type="domain" description="Carbohydrate kinase PfkB" evidence="7">
    <location>
        <begin position="8"/>
        <end position="285"/>
    </location>
</feature>
<keyword evidence="4" id="KW-0418">Kinase</keyword>
<dbReference type="SUPFAM" id="SSF53613">
    <property type="entry name" value="Ribokinase-like"/>
    <property type="match status" value="1"/>
</dbReference>
<dbReference type="PANTHER" id="PTHR46566">
    <property type="entry name" value="1-PHOSPHOFRUCTOKINASE-RELATED"/>
    <property type="match status" value="1"/>
</dbReference>
<dbReference type="Gene3D" id="3.40.1190.20">
    <property type="match status" value="1"/>
</dbReference>
<dbReference type="GeneID" id="94487441"/>
<proteinExistence type="inferred from homology"/>
<accession>A0ABT4GVN3</accession>
<dbReference type="NCBIfam" id="TIGR03168">
    <property type="entry name" value="1-PFK"/>
    <property type="match status" value="1"/>
</dbReference>
<comment type="caution">
    <text evidence="8">The sequence shown here is derived from an EMBL/GenBank/DDBJ whole genome shotgun (WGS) entry which is preliminary data.</text>
</comment>
<dbReference type="InterPro" id="IPR017583">
    <property type="entry name" value="Tagatose/fructose_Pkinase"/>
</dbReference>
<dbReference type="PIRSF" id="PIRSF000535">
    <property type="entry name" value="1PFK/6PFK/LacC"/>
    <property type="match status" value="1"/>
</dbReference>
<keyword evidence="9" id="KW-1185">Reference proteome</keyword>
<dbReference type="RefSeq" id="WP_005543243.1">
    <property type="nucleotide sequence ID" value="NZ_JAKOBS010000023.1"/>
</dbReference>
<dbReference type="InterPro" id="IPR011611">
    <property type="entry name" value="PfkB_dom"/>
</dbReference>
<evidence type="ECO:0000313" key="9">
    <source>
        <dbReference type="Proteomes" id="UP001527181"/>
    </source>
</evidence>
<comment type="similarity">
    <text evidence="1">Belongs to the carbohydrate kinase pfkB family.</text>
</comment>